<keyword evidence="1" id="KW-0472">Membrane</keyword>
<name>A0A1A9W0D3_9MUSC</name>
<evidence type="ECO:0000313" key="3">
    <source>
        <dbReference type="Proteomes" id="UP000091820"/>
    </source>
</evidence>
<protein>
    <submittedName>
        <fullName evidence="2">Uncharacterized protein</fullName>
    </submittedName>
</protein>
<dbReference type="Proteomes" id="UP000091820">
    <property type="component" value="Unassembled WGS sequence"/>
</dbReference>
<feature type="transmembrane region" description="Helical" evidence="1">
    <location>
        <begin position="74"/>
        <end position="92"/>
    </location>
</feature>
<reference evidence="3" key="1">
    <citation type="submission" date="2014-03" db="EMBL/GenBank/DDBJ databases">
        <authorList>
            <person name="Aksoy S."/>
            <person name="Warren W."/>
            <person name="Wilson R.K."/>
        </authorList>
    </citation>
    <scope>NUCLEOTIDE SEQUENCE [LARGE SCALE GENOMIC DNA]</scope>
    <source>
        <strain evidence="3">IAEA</strain>
    </source>
</reference>
<evidence type="ECO:0000256" key="1">
    <source>
        <dbReference type="SAM" id="Phobius"/>
    </source>
</evidence>
<reference evidence="2" key="2">
    <citation type="submission" date="2020-05" db="UniProtKB">
        <authorList>
            <consortium name="EnsemblMetazoa"/>
        </authorList>
    </citation>
    <scope>IDENTIFICATION</scope>
    <source>
        <strain evidence="2">IAEA</strain>
    </source>
</reference>
<keyword evidence="1" id="KW-0812">Transmembrane</keyword>
<keyword evidence="1" id="KW-1133">Transmembrane helix</keyword>
<organism evidence="2 3">
    <name type="scientific">Glossina brevipalpis</name>
    <dbReference type="NCBI Taxonomy" id="37001"/>
    <lineage>
        <taxon>Eukaryota</taxon>
        <taxon>Metazoa</taxon>
        <taxon>Ecdysozoa</taxon>
        <taxon>Arthropoda</taxon>
        <taxon>Hexapoda</taxon>
        <taxon>Insecta</taxon>
        <taxon>Pterygota</taxon>
        <taxon>Neoptera</taxon>
        <taxon>Endopterygota</taxon>
        <taxon>Diptera</taxon>
        <taxon>Brachycera</taxon>
        <taxon>Muscomorpha</taxon>
        <taxon>Hippoboscoidea</taxon>
        <taxon>Glossinidae</taxon>
        <taxon>Glossina</taxon>
    </lineage>
</organism>
<evidence type="ECO:0000313" key="2">
    <source>
        <dbReference type="EnsemblMetazoa" id="GBRI001669-PA"/>
    </source>
</evidence>
<accession>A0A1A9W0D3</accession>
<dbReference type="AlphaFoldDB" id="A0A1A9W0D3"/>
<dbReference type="VEuPathDB" id="VectorBase:GBRI001669"/>
<dbReference type="EnsemblMetazoa" id="GBRI001669-RA">
    <property type="protein sequence ID" value="GBRI001669-PA"/>
    <property type="gene ID" value="GBRI001669"/>
</dbReference>
<sequence>MFITSQDSFKEDHTYLFIYLLHMLQEYYRKNKRRKLYSEFKKLLQLTYSCLDVIIETNFLAFNNTNNTDRGYTQFISNLMFVVVVNAIFLGYKSYLSAHKYQISLDDIETVKCFIRHVLKFNDLIAAKSTFLDAFAEKKILAISKVISFFVDFLNQFYPLTCNFS</sequence>
<proteinExistence type="predicted"/>
<keyword evidence="3" id="KW-1185">Reference proteome</keyword>